<evidence type="ECO:0000259" key="9">
    <source>
        <dbReference type="Pfam" id="PF16529"/>
    </source>
</evidence>
<dbReference type="GO" id="GO:0000932">
    <property type="term" value="C:P-body"/>
    <property type="evidence" value="ECO:0007669"/>
    <property type="project" value="UniProtKB-SubCell"/>
</dbReference>
<dbReference type="InterPro" id="IPR045152">
    <property type="entry name" value="EDC4-like"/>
</dbReference>
<dbReference type="SMART" id="SM00320">
    <property type="entry name" value="WD40"/>
    <property type="match status" value="3"/>
</dbReference>
<feature type="region of interest" description="Disordered" evidence="8">
    <location>
        <begin position="1"/>
        <end position="61"/>
    </location>
</feature>
<comment type="subcellular location">
    <subcellularLocation>
        <location evidence="1">Cytoplasm</location>
        <location evidence="1">P-body</location>
    </subcellularLocation>
</comment>
<feature type="domain" description="Enhancer of mRNA-decapping protein 4 C-terminal" evidence="10">
    <location>
        <begin position="1334"/>
        <end position="1439"/>
    </location>
</feature>
<evidence type="ECO:0000256" key="5">
    <source>
        <dbReference type="ARBA" id="ARBA00022737"/>
    </source>
</evidence>
<evidence type="ECO:0000256" key="7">
    <source>
        <dbReference type="PROSITE-ProRule" id="PRU00221"/>
    </source>
</evidence>
<feature type="compositionally biased region" description="Polar residues" evidence="8">
    <location>
        <begin position="979"/>
        <end position="995"/>
    </location>
</feature>
<protein>
    <recommendedName>
        <fullName evidence="13">Enhancer of mRNA-decapping protein 4 WD40 repeat region domain-containing protein</fullName>
    </recommendedName>
</protein>
<keyword evidence="6" id="KW-0175">Coiled coil</keyword>
<feature type="compositionally biased region" description="Basic and acidic residues" evidence="8">
    <location>
        <begin position="968"/>
        <end position="978"/>
    </location>
</feature>
<dbReference type="Gene3D" id="2.130.10.10">
    <property type="entry name" value="YVTN repeat-like/Quinoprotein amine dehydrogenase"/>
    <property type="match status" value="1"/>
</dbReference>
<accession>A0AAV2EJS8</accession>
<dbReference type="Pfam" id="PF16529">
    <property type="entry name" value="Ge1_WD40"/>
    <property type="match status" value="1"/>
</dbReference>
<dbReference type="PROSITE" id="PS50294">
    <property type="entry name" value="WD_REPEATS_REGION"/>
    <property type="match status" value="1"/>
</dbReference>
<dbReference type="GO" id="GO:0031087">
    <property type="term" value="P:deadenylation-independent decapping of nuclear-transcribed mRNA"/>
    <property type="evidence" value="ECO:0007669"/>
    <property type="project" value="InterPro"/>
</dbReference>
<dbReference type="InterPro" id="IPR015943">
    <property type="entry name" value="WD40/YVTN_repeat-like_dom_sf"/>
</dbReference>
<dbReference type="InterPro" id="IPR036322">
    <property type="entry name" value="WD40_repeat_dom_sf"/>
</dbReference>
<feature type="region of interest" description="Disordered" evidence="8">
    <location>
        <begin position="146"/>
        <end position="214"/>
    </location>
</feature>
<dbReference type="Pfam" id="PF21289">
    <property type="entry name" value="EDC4_C"/>
    <property type="match status" value="1"/>
</dbReference>
<feature type="compositionally biased region" description="Gly residues" evidence="8">
    <location>
        <begin position="14"/>
        <end position="29"/>
    </location>
</feature>
<keyword evidence="3" id="KW-0963">Cytoplasm</keyword>
<dbReference type="FunFam" id="1.10.220.100:FF:000001">
    <property type="entry name" value="Enhancer of mRNA-decapping protein 4"/>
    <property type="match status" value="1"/>
</dbReference>
<dbReference type="Gene3D" id="1.10.220.100">
    <property type="entry name" value="conserved c-terminal region of ge- 1"/>
    <property type="match status" value="1"/>
</dbReference>
<feature type="region of interest" description="Disordered" evidence="8">
    <location>
        <begin position="920"/>
        <end position="1040"/>
    </location>
</feature>
<name>A0AAV2EJS8_9ROSI</name>
<feature type="compositionally biased region" description="Polar residues" evidence="8">
    <location>
        <begin position="771"/>
        <end position="782"/>
    </location>
</feature>
<evidence type="ECO:0000256" key="2">
    <source>
        <dbReference type="ARBA" id="ARBA00009639"/>
    </source>
</evidence>
<evidence type="ECO:0000256" key="6">
    <source>
        <dbReference type="ARBA" id="ARBA00023054"/>
    </source>
</evidence>
<feature type="region of interest" description="Disordered" evidence="8">
    <location>
        <begin position="750"/>
        <end position="788"/>
    </location>
</feature>
<feature type="compositionally biased region" description="Low complexity" evidence="8">
    <location>
        <begin position="163"/>
        <end position="175"/>
    </location>
</feature>
<evidence type="ECO:0000313" key="11">
    <source>
        <dbReference type="EMBL" id="CAL1386079.1"/>
    </source>
</evidence>
<dbReference type="InterPro" id="IPR032401">
    <property type="entry name" value="EDC4_WD40"/>
</dbReference>
<comment type="similarity">
    <text evidence="2">Belongs to the WD repeat EDC4 family.</text>
</comment>
<feature type="compositionally biased region" description="Low complexity" evidence="8">
    <location>
        <begin position="761"/>
        <end position="770"/>
    </location>
</feature>
<feature type="compositionally biased region" description="Polar residues" evidence="8">
    <location>
        <begin position="1028"/>
        <end position="1037"/>
    </location>
</feature>
<dbReference type="EMBL" id="OZ034817">
    <property type="protein sequence ID" value="CAL1386079.1"/>
    <property type="molecule type" value="Genomic_DNA"/>
</dbReference>
<reference evidence="11 12" key="1">
    <citation type="submission" date="2024-04" db="EMBL/GenBank/DDBJ databases">
        <authorList>
            <person name="Fracassetti M."/>
        </authorList>
    </citation>
    <scope>NUCLEOTIDE SEQUENCE [LARGE SCALE GENOMIC DNA]</scope>
</reference>
<dbReference type="PANTHER" id="PTHR15598:SF7">
    <property type="entry name" value="ENHANCER OF MRNA-DECAPPING-LIKE PROTEIN"/>
    <property type="match status" value="1"/>
</dbReference>
<dbReference type="SUPFAM" id="SSF50978">
    <property type="entry name" value="WD40 repeat-like"/>
    <property type="match status" value="1"/>
</dbReference>
<evidence type="ECO:0000256" key="1">
    <source>
        <dbReference type="ARBA" id="ARBA00004201"/>
    </source>
</evidence>
<evidence type="ECO:0000313" key="12">
    <source>
        <dbReference type="Proteomes" id="UP001497516"/>
    </source>
</evidence>
<dbReference type="Proteomes" id="UP001497516">
    <property type="component" value="Chromosome 4"/>
</dbReference>
<feature type="repeat" description="WD" evidence="7">
    <location>
        <begin position="447"/>
        <end position="480"/>
    </location>
</feature>
<feature type="region of interest" description="Disordered" evidence="8">
    <location>
        <begin position="84"/>
        <end position="132"/>
    </location>
</feature>
<evidence type="ECO:0008006" key="13">
    <source>
        <dbReference type="Google" id="ProtNLM"/>
    </source>
</evidence>
<feature type="compositionally biased region" description="Low complexity" evidence="8">
    <location>
        <begin position="1"/>
        <end position="13"/>
    </location>
</feature>
<feature type="compositionally biased region" description="Low complexity" evidence="8">
    <location>
        <begin position="1012"/>
        <end position="1027"/>
    </location>
</feature>
<evidence type="ECO:0000256" key="4">
    <source>
        <dbReference type="ARBA" id="ARBA00022574"/>
    </source>
</evidence>
<gene>
    <name evidence="11" type="ORF">LTRI10_LOCUS27167</name>
</gene>
<evidence type="ECO:0000256" key="8">
    <source>
        <dbReference type="SAM" id="MobiDB-lite"/>
    </source>
</evidence>
<dbReference type="PROSITE" id="PS50082">
    <property type="entry name" value="WD_REPEATS_2"/>
    <property type="match status" value="1"/>
</dbReference>
<keyword evidence="12" id="KW-1185">Reference proteome</keyword>
<feature type="compositionally biased region" description="Pro residues" evidence="8">
    <location>
        <begin position="86"/>
        <end position="110"/>
    </location>
</feature>
<keyword evidence="5" id="KW-0677">Repeat</keyword>
<feature type="compositionally biased region" description="Polar residues" evidence="8">
    <location>
        <begin position="922"/>
        <end position="953"/>
    </location>
</feature>
<dbReference type="InterPro" id="IPR044938">
    <property type="entry name" value="EDC4_C_sf"/>
</dbReference>
<dbReference type="InterPro" id="IPR001680">
    <property type="entry name" value="WD40_rpt"/>
</dbReference>
<keyword evidence="4 7" id="KW-0853">WD repeat</keyword>
<dbReference type="InterPro" id="IPR049404">
    <property type="entry name" value="EDC4_C"/>
</dbReference>
<sequence length="1466" mass="157009">MASAPAANPNQPSAGGGGGGGLGSGGSGGFDINKLFSPHTMNMNVIAPPPPPQQLQSGLSGGAGAAVSAAAVAGGGGVNLTSSPSFPLPASSPPPFSMTPSSSYPPPTGPYHPYQHHHYAPYPPPQPTQLQQPHQNHFLANLHQQQQLQQQQQLVNRPHQPISSSYPSPASAVAPTLPFSPSSTPNPGGAVLMDILNGQSQQPPPSSSLTLPFSSASSAAGASTVLSASPVSIASPNQQQGPSPVRLLSTKLPKGRHLIGNDVVYDIDVRMQGEVQPQLEVTPITKYVSDPGLVLGRQIAVNRNYICYGLKPGAIRILNINTALRSLLRGHNQKVTDMAFFAEDVHLLASACVEGRVFVRKINEGSDEEEKPQIFEQIILALQILVDGGPVHPRVCWHPHKQEIVMVAIRNCVLKIDTLKVGKGDRFSAEKPLCCSIDKLIDGVQFVGKHDGEVTELSMSQWMITRLASASSDGTVKIWDDRRVTPLAVLRPHDGNPVNSVAFLTGPHRPDHIILVTGGPLNQELRVWASSSENGWLLPSDSELWNCTQTLTLTSAGSNAEDAFFNQAVALPRAGLFLLANAKKNAIYAVHIEYGSCPAETRLDYIAEFTVTMPILSLTGTSDSLPNGEHIVQVYCVQTQAIQQYALDLLQCRPPPIENAELEKTEANASHALDAVSGVTESPIGNNPIEIPAGNTTSAPPSYASVVVSASIASHHENLGCPDDANLPPMPSSGLDIKTTTTVHSNVESISILTPPPPSSPRLSSKLSGLENSSNSTDTSLPITDRGGGHPLTDYLLSHRPELQKDNVPENSHLNENVRKGEKSIAQTDIGMVVEHSTVFKHPTHLVTPSEILSRAPSTDNSLVSMGMATGEPKVQDVIVNNDTESVEVVDVKVVEMGTKQNSGFDLSRESHIVPERKEKSFYSQASDLSIQMPSDSGPESNATGAALQSNEDIVTKLPDRPVNNAEAGERDTTKDMTQKVTESETFQTVLQSPAPTVKGKKQKGKNSQGTAPPSASPSPFNSADSSNEPGCSSAPQVSGADISQLAAMHDKLEQLMNMQKDMQKQMNAVISVPVSKEGKRLEASLGRSVEKVVKANTDGLWARLQEENAKREKLDRERYQQLTNLLTNFMNKDFPSALEKVLKKELAGVVPAVARAVTPVLEKTVSSTLAESFQKGVGEKAVGQLERSVSSKMEATIARQIQSQFQTSGKQALQESLRSSLEASVIPAFEMACKAMFDQVDATFQKGLSSHINAAQQQFDSTHSSLAVALREAISSASSITQTLSGELADGQRKLLAIANSKAIQPSALTNRPLSSLHEMQSEAPLDPTKELSRLIAEGKYDDAFHKALHRSDVSIVSWLCSQVDLKGILSMSPLPLSQGVILALLQQLACDIINETTKKVSWMADVAVAINPADPMISVHVRPIFEQVYQILNHHRNLPTTSSGDASNIRLLMYVINSVLMNCK</sequence>
<organism evidence="11 12">
    <name type="scientific">Linum trigynum</name>
    <dbReference type="NCBI Taxonomy" id="586398"/>
    <lineage>
        <taxon>Eukaryota</taxon>
        <taxon>Viridiplantae</taxon>
        <taxon>Streptophyta</taxon>
        <taxon>Embryophyta</taxon>
        <taxon>Tracheophyta</taxon>
        <taxon>Spermatophyta</taxon>
        <taxon>Magnoliopsida</taxon>
        <taxon>eudicotyledons</taxon>
        <taxon>Gunneridae</taxon>
        <taxon>Pentapetalae</taxon>
        <taxon>rosids</taxon>
        <taxon>fabids</taxon>
        <taxon>Malpighiales</taxon>
        <taxon>Linaceae</taxon>
        <taxon>Linum</taxon>
    </lineage>
</organism>
<dbReference type="PANTHER" id="PTHR15598">
    <property type="entry name" value="ENHANCER OF MRNA-DECAPPING PROTEIN 4"/>
    <property type="match status" value="1"/>
</dbReference>
<proteinExistence type="inferred from homology"/>
<feature type="domain" description="Enhancer of mRNA-decapping protein 4 WD40 repeat region" evidence="9">
    <location>
        <begin position="281"/>
        <end position="592"/>
    </location>
</feature>
<evidence type="ECO:0000259" key="10">
    <source>
        <dbReference type="Pfam" id="PF21289"/>
    </source>
</evidence>
<evidence type="ECO:0000256" key="3">
    <source>
        <dbReference type="ARBA" id="ARBA00022490"/>
    </source>
</evidence>